<dbReference type="STRING" id="392484.LP43_0316"/>
<evidence type="ECO:0000259" key="2">
    <source>
        <dbReference type="Pfam" id="PF20766"/>
    </source>
</evidence>
<feature type="domain" description="DUF447" evidence="1">
    <location>
        <begin position="10"/>
        <end position="121"/>
    </location>
</feature>
<dbReference type="InterPro" id="IPR007386">
    <property type="entry name" value="DUF447_N"/>
</dbReference>
<feature type="domain" description="DUF447" evidence="2">
    <location>
        <begin position="130"/>
        <end position="182"/>
    </location>
</feature>
<proteinExistence type="predicted"/>
<dbReference type="AlphaFoldDB" id="A0A0A0BLB2"/>
<dbReference type="SUPFAM" id="SSF50475">
    <property type="entry name" value="FMN-binding split barrel"/>
    <property type="match status" value="1"/>
</dbReference>
<sequence>MARLTSRIHEVIVTTLDEGGRPHSAPMGISEVNGYFHIKPFKPSSTYDNLKRHPQCTINYIDDVRVFAGALTGRRDWPTLPCKQIKGEYLEQALSHSELEIKRVDDDDPRACFYGQVVKELSHGPFRGFNRAQSAVIEAAILVSRIGMLSEQKIREELAYLRIGIEKTAGERELEAWGWLMEKIEQAGIHIEHD</sequence>
<dbReference type="InterPro" id="IPR012349">
    <property type="entry name" value="Split_barrel_FMN-bd"/>
</dbReference>
<dbReference type="Pfam" id="PF20766">
    <property type="entry name" value="DUF447_C"/>
    <property type="match status" value="1"/>
</dbReference>
<dbReference type="Gene3D" id="2.30.110.10">
    <property type="entry name" value="Electron Transport, Fmn-binding Protein, Chain A"/>
    <property type="match status" value="1"/>
</dbReference>
<evidence type="ECO:0000259" key="1">
    <source>
        <dbReference type="Pfam" id="PF04289"/>
    </source>
</evidence>
<dbReference type="RefSeq" id="WP_036311270.1">
    <property type="nucleotide sequence ID" value="NZ_JRQD01000001.1"/>
</dbReference>
<accession>A0A0A0BLB2</accession>
<reference evidence="3 4" key="1">
    <citation type="submission" date="2014-09" db="EMBL/GenBank/DDBJ databases">
        <authorList>
            <person name="Grob C."/>
            <person name="Taubert M."/>
            <person name="Howat A.M."/>
            <person name="Burns O.J."/>
            <person name="Dixon J.L."/>
            <person name="Chen Y."/>
            <person name="Murrell J.C."/>
        </authorList>
    </citation>
    <scope>NUCLEOTIDE SEQUENCE [LARGE SCALE GENOMIC DNA]</scope>
    <source>
        <strain evidence="3">L4</strain>
    </source>
</reference>
<name>A0A0A0BLB2_9GAMM</name>
<protein>
    <recommendedName>
        <fullName evidence="5">DUF447 family protein</fullName>
    </recommendedName>
</protein>
<organism evidence="3 4">
    <name type="scientific">Methylophaga thiooxydans</name>
    <dbReference type="NCBI Taxonomy" id="392484"/>
    <lineage>
        <taxon>Bacteria</taxon>
        <taxon>Pseudomonadati</taxon>
        <taxon>Pseudomonadota</taxon>
        <taxon>Gammaproteobacteria</taxon>
        <taxon>Thiotrichales</taxon>
        <taxon>Piscirickettsiaceae</taxon>
        <taxon>Methylophaga</taxon>
    </lineage>
</organism>
<dbReference type="InterPro" id="IPR049288">
    <property type="entry name" value="DUF447_C"/>
</dbReference>
<gene>
    <name evidence="3" type="ORF">LP43_0316</name>
</gene>
<dbReference type="EMBL" id="JRQD01000001">
    <property type="protein sequence ID" value="KGM07899.1"/>
    <property type="molecule type" value="Genomic_DNA"/>
</dbReference>
<dbReference type="Pfam" id="PF04289">
    <property type="entry name" value="DUF447_N"/>
    <property type="match status" value="1"/>
</dbReference>
<evidence type="ECO:0000313" key="4">
    <source>
        <dbReference type="Proteomes" id="UP000029999"/>
    </source>
</evidence>
<evidence type="ECO:0008006" key="5">
    <source>
        <dbReference type="Google" id="ProtNLM"/>
    </source>
</evidence>
<dbReference type="Gene3D" id="1.20.58.290">
    <property type="entry name" value="Hypothetical membrane protein ta0354_69_121"/>
    <property type="match status" value="1"/>
</dbReference>
<comment type="caution">
    <text evidence="3">The sequence shown here is derived from an EMBL/GenBank/DDBJ whole genome shotgun (WGS) entry which is preliminary data.</text>
</comment>
<dbReference type="Proteomes" id="UP000029999">
    <property type="component" value="Unassembled WGS sequence"/>
</dbReference>
<evidence type="ECO:0000313" key="3">
    <source>
        <dbReference type="EMBL" id="KGM07899.1"/>
    </source>
</evidence>